<accession>A0A0A2DML6</accession>
<keyword evidence="2" id="KW-1185">Reference proteome</keyword>
<organism evidence="1 2">
    <name type="scientific">Corynebacterium auriscanis</name>
    <dbReference type="NCBI Taxonomy" id="99807"/>
    <lineage>
        <taxon>Bacteria</taxon>
        <taxon>Bacillati</taxon>
        <taxon>Actinomycetota</taxon>
        <taxon>Actinomycetes</taxon>
        <taxon>Mycobacteriales</taxon>
        <taxon>Corynebacteriaceae</taxon>
        <taxon>Corynebacterium</taxon>
    </lineage>
</organism>
<dbReference type="Proteomes" id="UP000030145">
    <property type="component" value="Unassembled WGS sequence"/>
</dbReference>
<gene>
    <name evidence="1" type="ORF">MA47_09670</name>
</gene>
<evidence type="ECO:0000313" key="1">
    <source>
        <dbReference type="EMBL" id="KGM18146.1"/>
    </source>
</evidence>
<sequence length="121" mass="13407">MTQLAVEWLLEELRGVVECPVVTLVPRKAVELFVRVDAAAITAKAPTLQSGLVAIQVYGADLEAVIDTIQTIRLHLIDGAFHRSDKLLGWDEEAGPHDFPDPDTPDIFRWQITGELFTTLT</sequence>
<evidence type="ECO:0008006" key="3">
    <source>
        <dbReference type="Google" id="ProtNLM"/>
    </source>
</evidence>
<dbReference type="GeneID" id="300553299"/>
<evidence type="ECO:0000313" key="2">
    <source>
        <dbReference type="Proteomes" id="UP000030145"/>
    </source>
</evidence>
<comment type="caution">
    <text evidence="1">The sequence shown here is derived from an EMBL/GenBank/DDBJ whole genome shotgun (WGS) entry which is preliminary data.</text>
</comment>
<dbReference type="AlphaFoldDB" id="A0A0A2DML6"/>
<proteinExistence type="predicted"/>
<dbReference type="EMBL" id="JRVJ01000021">
    <property type="protein sequence ID" value="KGM18146.1"/>
    <property type="molecule type" value="Genomic_DNA"/>
</dbReference>
<protein>
    <recommendedName>
        <fullName evidence="3">DUF3168 domain-containing protein</fullName>
    </recommendedName>
</protein>
<name>A0A0A2DML6_9CORY</name>
<dbReference type="RefSeq" id="WP_035115729.1">
    <property type="nucleotide sequence ID" value="NZ_CP047046.1"/>
</dbReference>
<reference evidence="1 2" key="1">
    <citation type="submission" date="2014-10" db="EMBL/GenBank/DDBJ databases">
        <title>Whole Genome sequence of Corynebacterium auriscanis strain CIP 106629.</title>
        <authorList>
            <person name="Hassan S.S."/>
            <person name="Jamal S.B."/>
            <person name="Tiwari S."/>
            <person name="Oliveira L.D.C."/>
            <person name="Souza F."/>
            <person name="Mariano D.C."/>
            <person name="Almeida S."/>
            <person name="Dorella F."/>
            <person name="Pereira F."/>
            <person name="Carvalho A."/>
            <person name="Leal C.A."/>
            <person name="Soares S.D.C."/>
            <person name="Figueiredo H.C."/>
            <person name="Silva A."/>
            <person name="Azevedo V.A."/>
        </authorList>
    </citation>
    <scope>NUCLEOTIDE SEQUENCE [LARGE SCALE GENOMIC DNA]</scope>
    <source>
        <strain evidence="1 2">CIP 106629</strain>
    </source>
</reference>